<feature type="transmembrane region" description="Helical" evidence="1">
    <location>
        <begin position="201"/>
        <end position="219"/>
    </location>
</feature>
<name>A0A0C9XS92_9AGAR</name>
<reference evidence="2 3" key="1">
    <citation type="submission" date="2014-04" db="EMBL/GenBank/DDBJ databases">
        <authorList>
            <consortium name="DOE Joint Genome Institute"/>
            <person name="Kuo A."/>
            <person name="Kohler A."/>
            <person name="Nagy L.G."/>
            <person name="Floudas D."/>
            <person name="Copeland A."/>
            <person name="Barry K.W."/>
            <person name="Cichocki N."/>
            <person name="Veneault-Fourrey C."/>
            <person name="LaButti K."/>
            <person name="Lindquist E.A."/>
            <person name="Lipzen A."/>
            <person name="Lundell T."/>
            <person name="Morin E."/>
            <person name="Murat C."/>
            <person name="Sun H."/>
            <person name="Tunlid A."/>
            <person name="Henrissat B."/>
            <person name="Grigoriev I.V."/>
            <person name="Hibbett D.S."/>
            <person name="Martin F."/>
            <person name="Nordberg H.P."/>
            <person name="Cantor M.N."/>
            <person name="Hua S.X."/>
        </authorList>
    </citation>
    <scope>NUCLEOTIDE SEQUENCE [LARGE SCALE GENOMIC DNA]</scope>
    <source>
        <strain evidence="2 3">LaAM-08-1</strain>
    </source>
</reference>
<dbReference type="Proteomes" id="UP000054477">
    <property type="component" value="Unassembled WGS sequence"/>
</dbReference>
<feature type="transmembrane region" description="Helical" evidence="1">
    <location>
        <begin position="147"/>
        <end position="170"/>
    </location>
</feature>
<sequence>MAILGYALCELFLPFIHRPDCRPDIRGLFVLRYDSLLRSAFNPSQTASIDWDRKTESVDLGSVMVPGDILRFEGMDLERMPNISSTALTWSSIITRQEHIKFIGVEWVLHTPPSPDGCRIQDQAVCDMWCIIRFYPWSSITKLPFELMVYLCAVLGPIAWAVCLGIFVLPRAPLSRFFLSIGIGVVSEVATLLVWKRWLGYPVWVPLCSIVRLWCVFVWREILRKQSDGESCSSV</sequence>
<proteinExistence type="predicted"/>
<keyword evidence="1" id="KW-0472">Membrane</keyword>
<evidence type="ECO:0000256" key="1">
    <source>
        <dbReference type="SAM" id="Phobius"/>
    </source>
</evidence>
<organism evidence="2 3">
    <name type="scientific">Laccaria amethystina LaAM-08-1</name>
    <dbReference type="NCBI Taxonomy" id="1095629"/>
    <lineage>
        <taxon>Eukaryota</taxon>
        <taxon>Fungi</taxon>
        <taxon>Dikarya</taxon>
        <taxon>Basidiomycota</taxon>
        <taxon>Agaricomycotina</taxon>
        <taxon>Agaricomycetes</taxon>
        <taxon>Agaricomycetidae</taxon>
        <taxon>Agaricales</taxon>
        <taxon>Agaricineae</taxon>
        <taxon>Hydnangiaceae</taxon>
        <taxon>Laccaria</taxon>
    </lineage>
</organism>
<gene>
    <name evidence="2" type="ORF">K443DRAFT_679078</name>
</gene>
<accession>A0A0C9XS92</accession>
<keyword evidence="3" id="KW-1185">Reference proteome</keyword>
<keyword evidence="1" id="KW-1133">Transmembrane helix</keyword>
<reference evidence="3" key="2">
    <citation type="submission" date="2015-01" db="EMBL/GenBank/DDBJ databases">
        <title>Evolutionary Origins and Diversification of the Mycorrhizal Mutualists.</title>
        <authorList>
            <consortium name="DOE Joint Genome Institute"/>
            <consortium name="Mycorrhizal Genomics Consortium"/>
            <person name="Kohler A."/>
            <person name="Kuo A."/>
            <person name="Nagy L.G."/>
            <person name="Floudas D."/>
            <person name="Copeland A."/>
            <person name="Barry K.W."/>
            <person name="Cichocki N."/>
            <person name="Veneault-Fourrey C."/>
            <person name="LaButti K."/>
            <person name="Lindquist E.A."/>
            <person name="Lipzen A."/>
            <person name="Lundell T."/>
            <person name="Morin E."/>
            <person name="Murat C."/>
            <person name="Riley R."/>
            <person name="Ohm R."/>
            <person name="Sun H."/>
            <person name="Tunlid A."/>
            <person name="Henrissat B."/>
            <person name="Grigoriev I.V."/>
            <person name="Hibbett D.S."/>
            <person name="Martin F."/>
        </authorList>
    </citation>
    <scope>NUCLEOTIDE SEQUENCE [LARGE SCALE GENOMIC DNA]</scope>
    <source>
        <strain evidence="3">LaAM-08-1</strain>
    </source>
</reference>
<protein>
    <submittedName>
        <fullName evidence="2">Uncharacterized protein</fullName>
    </submittedName>
</protein>
<dbReference type="EMBL" id="KN838622">
    <property type="protein sequence ID" value="KIK00612.1"/>
    <property type="molecule type" value="Genomic_DNA"/>
</dbReference>
<dbReference type="OrthoDB" id="10381843at2759"/>
<evidence type="ECO:0000313" key="3">
    <source>
        <dbReference type="Proteomes" id="UP000054477"/>
    </source>
</evidence>
<keyword evidence="1" id="KW-0812">Transmembrane</keyword>
<dbReference type="AlphaFoldDB" id="A0A0C9XS92"/>
<evidence type="ECO:0000313" key="2">
    <source>
        <dbReference type="EMBL" id="KIK00612.1"/>
    </source>
</evidence>
<feature type="transmembrane region" description="Helical" evidence="1">
    <location>
        <begin position="177"/>
        <end position="195"/>
    </location>
</feature>
<dbReference type="HOGENOM" id="CLU_093924_0_0_1"/>